<dbReference type="Pfam" id="PF08336">
    <property type="entry name" value="P4Ha_N"/>
    <property type="match status" value="1"/>
</dbReference>
<dbReference type="AlphaFoldDB" id="A0A1I8BY58"/>
<reference evidence="3" key="1">
    <citation type="submission" date="2016-11" db="UniProtKB">
        <authorList>
            <consortium name="WormBaseParasite"/>
        </authorList>
    </citation>
    <scope>IDENTIFICATION</scope>
</reference>
<proteinExistence type="predicted"/>
<evidence type="ECO:0000313" key="3">
    <source>
        <dbReference type="WBParaSite" id="MhA1_Contig743.frz3.gene1"/>
    </source>
</evidence>
<dbReference type="GO" id="GO:0005783">
    <property type="term" value="C:endoplasmic reticulum"/>
    <property type="evidence" value="ECO:0007669"/>
    <property type="project" value="InterPro"/>
</dbReference>
<name>A0A1I8BY58_MELHA</name>
<dbReference type="InterPro" id="IPR011990">
    <property type="entry name" value="TPR-like_helical_dom_sf"/>
</dbReference>
<organism evidence="2 3">
    <name type="scientific">Meloidogyne hapla</name>
    <name type="common">Root-knot nematode worm</name>
    <dbReference type="NCBI Taxonomy" id="6305"/>
    <lineage>
        <taxon>Eukaryota</taxon>
        <taxon>Metazoa</taxon>
        <taxon>Ecdysozoa</taxon>
        <taxon>Nematoda</taxon>
        <taxon>Chromadorea</taxon>
        <taxon>Rhabditida</taxon>
        <taxon>Tylenchina</taxon>
        <taxon>Tylenchomorpha</taxon>
        <taxon>Tylenchoidea</taxon>
        <taxon>Meloidogynidae</taxon>
        <taxon>Meloidogyninae</taxon>
        <taxon>Meloidogyne</taxon>
    </lineage>
</organism>
<protein>
    <submittedName>
        <fullName evidence="3">P4Ha_N domain-containing protein</fullName>
    </submittedName>
</protein>
<accession>A0A1I8BY58</accession>
<evidence type="ECO:0000259" key="1">
    <source>
        <dbReference type="Pfam" id="PF08336"/>
    </source>
</evidence>
<sequence>DDLIGAIQGLLRLQDTYELKTNDLANGIIDDINIDKQMNCILLIKN</sequence>
<keyword evidence="2" id="KW-1185">Reference proteome</keyword>
<dbReference type="GO" id="GO:0004656">
    <property type="term" value="F:procollagen-proline 4-dioxygenase activity"/>
    <property type="evidence" value="ECO:0007669"/>
    <property type="project" value="InterPro"/>
</dbReference>
<dbReference type="InterPro" id="IPR013547">
    <property type="entry name" value="P4H_N"/>
</dbReference>
<dbReference type="WBParaSite" id="MhA1_Contig743.frz3.gene1">
    <property type="protein sequence ID" value="MhA1_Contig743.frz3.gene1"/>
    <property type="gene ID" value="MhA1_Contig743.frz3.gene1"/>
</dbReference>
<feature type="domain" description="Prolyl 4-hydroxylase N-terminal" evidence="1">
    <location>
        <begin position="1"/>
        <end position="30"/>
    </location>
</feature>
<dbReference type="Gene3D" id="1.25.40.10">
    <property type="entry name" value="Tetratricopeptide repeat domain"/>
    <property type="match status" value="1"/>
</dbReference>
<evidence type="ECO:0000313" key="2">
    <source>
        <dbReference type="Proteomes" id="UP000095281"/>
    </source>
</evidence>
<dbReference type="Proteomes" id="UP000095281">
    <property type="component" value="Unplaced"/>
</dbReference>